<dbReference type="Gene3D" id="2.30.42.10">
    <property type="match status" value="1"/>
</dbReference>
<feature type="region of interest" description="Disordered" evidence="3">
    <location>
        <begin position="48"/>
        <end position="83"/>
    </location>
</feature>
<dbReference type="AlphaFoldDB" id="A0A6L9SEQ7"/>
<dbReference type="SUPFAM" id="SSF50156">
    <property type="entry name" value="PDZ domain-like"/>
    <property type="match status" value="1"/>
</dbReference>
<evidence type="ECO:0000256" key="2">
    <source>
        <dbReference type="ARBA" id="ARBA00022801"/>
    </source>
</evidence>
<dbReference type="InterPro" id="IPR001940">
    <property type="entry name" value="Peptidase_S1C"/>
</dbReference>
<dbReference type="InterPro" id="IPR033116">
    <property type="entry name" value="TRYPSIN_SER"/>
</dbReference>
<dbReference type="PANTHER" id="PTHR43343:SF3">
    <property type="entry name" value="PROTEASE DO-LIKE 8, CHLOROPLASTIC"/>
    <property type="match status" value="1"/>
</dbReference>
<protein>
    <submittedName>
        <fullName evidence="5">PDZ domain-containing protein</fullName>
    </submittedName>
</protein>
<keyword evidence="2" id="KW-0378">Hydrolase</keyword>
<dbReference type="CDD" id="cd06779">
    <property type="entry name" value="cpPDZ_Deg_HtrA-like"/>
    <property type="match status" value="1"/>
</dbReference>
<dbReference type="PROSITE" id="PS00135">
    <property type="entry name" value="TRYPSIN_SER"/>
    <property type="match status" value="1"/>
</dbReference>
<dbReference type="InterPro" id="IPR051201">
    <property type="entry name" value="Chloro_Bact_Ser_Proteases"/>
</dbReference>
<feature type="region of interest" description="Disordered" evidence="3">
    <location>
        <begin position="1"/>
        <end position="22"/>
    </location>
</feature>
<dbReference type="PROSITE" id="PS50106">
    <property type="entry name" value="PDZ"/>
    <property type="match status" value="1"/>
</dbReference>
<dbReference type="RefSeq" id="WP_163743317.1">
    <property type="nucleotide sequence ID" value="NZ_JAAGOA010000023.1"/>
</dbReference>
<dbReference type="InterPro" id="IPR001478">
    <property type="entry name" value="PDZ"/>
</dbReference>
<feature type="domain" description="PDZ" evidence="4">
    <location>
        <begin position="315"/>
        <end position="375"/>
    </location>
</feature>
<evidence type="ECO:0000256" key="3">
    <source>
        <dbReference type="SAM" id="MobiDB-lite"/>
    </source>
</evidence>
<dbReference type="InterPro" id="IPR009003">
    <property type="entry name" value="Peptidase_S1_PA"/>
</dbReference>
<dbReference type="PANTHER" id="PTHR43343">
    <property type="entry name" value="PEPTIDASE S12"/>
    <property type="match status" value="1"/>
</dbReference>
<accession>A0A6L9SEQ7</accession>
<keyword evidence="6" id="KW-1185">Reference proteome</keyword>
<dbReference type="PRINTS" id="PR00834">
    <property type="entry name" value="PROTEASES2C"/>
</dbReference>
<dbReference type="EMBL" id="JAAGOA010000023">
    <property type="protein sequence ID" value="NEE03559.1"/>
    <property type="molecule type" value="Genomic_DNA"/>
</dbReference>
<evidence type="ECO:0000313" key="6">
    <source>
        <dbReference type="Proteomes" id="UP000475214"/>
    </source>
</evidence>
<dbReference type="GO" id="GO:0004252">
    <property type="term" value="F:serine-type endopeptidase activity"/>
    <property type="evidence" value="ECO:0007669"/>
    <property type="project" value="InterPro"/>
</dbReference>
<organism evidence="5 6">
    <name type="scientific">Phytoactinopolyspora halotolerans</name>
    <dbReference type="NCBI Taxonomy" id="1981512"/>
    <lineage>
        <taxon>Bacteria</taxon>
        <taxon>Bacillati</taxon>
        <taxon>Actinomycetota</taxon>
        <taxon>Actinomycetes</taxon>
        <taxon>Jiangellales</taxon>
        <taxon>Jiangellaceae</taxon>
        <taxon>Phytoactinopolyspora</taxon>
    </lineage>
</organism>
<dbReference type="Proteomes" id="UP000475214">
    <property type="component" value="Unassembled WGS sequence"/>
</dbReference>
<feature type="compositionally biased region" description="Low complexity" evidence="3">
    <location>
        <begin position="48"/>
        <end position="62"/>
    </location>
</feature>
<evidence type="ECO:0000259" key="4">
    <source>
        <dbReference type="PROSITE" id="PS50106"/>
    </source>
</evidence>
<sequence length="404" mass="40268">MFRTAAGSRTPHAPQGGIHPDRQRWLTASTLTGVLLVSTVTAGAAAAATTDDAEAPAATVTARPDASPERGLPFGRGGFDSHRGSYDTGTGSLDVTEATDEQEDGVVIIETVNGYSSSASAGTGIVLTEDGLVLTNNHVIAGSTEVKVTVPTTGETYDATVVGSDATSDIAVLELGEAAGLTVADLDDDGDPNVGDAVTGVGNAYGQGELVAAEGTVTALDQTITTAGSYGVPGETLESLIEIDADIVSGDSGGPLLDEEGEVVGVNTAASERGRIPAHHAGTTDITAYAVPIDDAMEIVDTILDGAETDTVTIGYPAFLGVQLTSSGNGSIVAGVIAGTPAADAGLRAGDTITAVDGTTVTTGEEMRQALDAYQPGDAVTITWTDAAGQTHTATVALAQGPAA</sequence>
<dbReference type="SMART" id="SM00228">
    <property type="entry name" value="PDZ"/>
    <property type="match status" value="1"/>
</dbReference>
<evidence type="ECO:0000256" key="1">
    <source>
        <dbReference type="ARBA" id="ARBA00022670"/>
    </source>
</evidence>
<evidence type="ECO:0000313" key="5">
    <source>
        <dbReference type="EMBL" id="NEE03559.1"/>
    </source>
</evidence>
<dbReference type="GO" id="GO:0006508">
    <property type="term" value="P:proteolysis"/>
    <property type="evidence" value="ECO:0007669"/>
    <property type="project" value="UniProtKB-KW"/>
</dbReference>
<comment type="caution">
    <text evidence="5">The sequence shown here is derived from an EMBL/GenBank/DDBJ whole genome shotgun (WGS) entry which is preliminary data.</text>
</comment>
<proteinExistence type="predicted"/>
<reference evidence="5 6" key="1">
    <citation type="submission" date="2020-02" db="EMBL/GenBank/DDBJ databases">
        <authorList>
            <person name="Li X.-J."/>
            <person name="Han X.-M."/>
        </authorList>
    </citation>
    <scope>NUCLEOTIDE SEQUENCE [LARGE SCALE GENOMIC DNA]</scope>
    <source>
        <strain evidence="5 6">CCTCC AB 2017055</strain>
    </source>
</reference>
<dbReference type="Gene3D" id="2.40.10.120">
    <property type="match status" value="1"/>
</dbReference>
<dbReference type="Pfam" id="PF13180">
    <property type="entry name" value="PDZ_2"/>
    <property type="match status" value="1"/>
</dbReference>
<gene>
    <name evidence="5" type="ORF">G1H10_25670</name>
</gene>
<dbReference type="SUPFAM" id="SSF50494">
    <property type="entry name" value="Trypsin-like serine proteases"/>
    <property type="match status" value="1"/>
</dbReference>
<dbReference type="Pfam" id="PF13365">
    <property type="entry name" value="Trypsin_2"/>
    <property type="match status" value="1"/>
</dbReference>
<name>A0A6L9SEQ7_9ACTN</name>
<dbReference type="InterPro" id="IPR036034">
    <property type="entry name" value="PDZ_sf"/>
</dbReference>
<keyword evidence="1" id="KW-0645">Protease</keyword>